<feature type="domain" description="EGF-like" evidence="2">
    <location>
        <begin position="363"/>
        <end position="396"/>
    </location>
</feature>
<dbReference type="EMBL" id="OE179498">
    <property type="protein sequence ID" value="CAD7568952.1"/>
    <property type="molecule type" value="Genomic_DNA"/>
</dbReference>
<dbReference type="InterPro" id="IPR053255">
    <property type="entry name" value="EGF-like_domain"/>
</dbReference>
<feature type="domain" description="EGF-like" evidence="2">
    <location>
        <begin position="436"/>
        <end position="468"/>
    </location>
</feature>
<keyword evidence="1" id="KW-0732">Signal</keyword>
<accession>A0A7R9P3Z5</accession>
<dbReference type="PANTHER" id="PTHR24047">
    <property type="entry name" value="FI01909P-RELATED"/>
    <property type="match status" value="1"/>
</dbReference>
<gene>
    <name evidence="3" type="ORF">TCMB3V08_LOCUS1702</name>
</gene>
<evidence type="ECO:0000313" key="3">
    <source>
        <dbReference type="EMBL" id="CAD7568952.1"/>
    </source>
</evidence>
<feature type="chain" id="PRO_5031034646" evidence="1">
    <location>
        <begin position="25"/>
        <end position="574"/>
    </location>
</feature>
<organism evidence="3">
    <name type="scientific">Timema californicum</name>
    <name type="common">California timema</name>
    <name type="synonym">Walking stick</name>
    <dbReference type="NCBI Taxonomy" id="61474"/>
    <lineage>
        <taxon>Eukaryota</taxon>
        <taxon>Metazoa</taxon>
        <taxon>Ecdysozoa</taxon>
        <taxon>Arthropoda</taxon>
        <taxon>Hexapoda</taxon>
        <taxon>Insecta</taxon>
        <taxon>Pterygota</taxon>
        <taxon>Neoptera</taxon>
        <taxon>Polyneoptera</taxon>
        <taxon>Phasmatodea</taxon>
        <taxon>Timematodea</taxon>
        <taxon>Timematoidea</taxon>
        <taxon>Timematidae</taxon>
        <taxon>Timema</taxon>
    </lineage>
</organism>
<feature type="domain" description="EGF-like" evidence="2">
    <location>
        <begin position="470"/>
        <end position="502"/>
    </location>
</feature>
<feature type="domain" description="EGF-like" evidence="2">
    <location>
        <begin position="144"/>
        <end position="179"/>
    </location>
</feature>
<protein>
    <submittedName>
        <fullName evidence="3">(California timema) hypothetical protein</fullName>
    </submittedName>
</protein>
<evidence type="ECO:0000259" key="2">
    <source>
        <dbReference type="SMART" id="SM00181"/>
    </source>
</evidence>
<dbReference type="SMART" id="SM00181">
    <property type="entry name" value="EGF"/>
    <property type="match status" value="9"/>
</dbReference>
<feature type="domain" description="EGF-like" evidence="2">
    <location>
        <begin position="541"/>
        <end position="574"/>
    </location>
</feature>
<sequence length="574" mass="63259">MVPNVILAVSSLLVYHCLFGVGDAADKTDDADKDSKVDPAALAVLQEIVRVITGGYLEQENNRRYCGQETIREYFGKNTTDLEHRVFRPRIVPKCCKGYELNASTKCVPQCFGGCTHGRCVAPEMCRCSQGYTKDASGHYCVPTCDAMSECHFGACMGSECVCFQGYTNKGKICVPTCEGGCHNGNCTEPQHCVCNKGTSWWEVPTSTWKESGKPFKETNRTDSRHQPRGALVNRHDIETDNKTSQRTTLTPWRAEFAVQWRTPRQKFNEVFDRGGSFCVAVLARLQGNQPLRHVCWSLGASLYQYQCPSVAGGYLMDPNGKCMPVCKDGCVNATCIRPNYCSCNDGFEKKGGLQSSNVCVPECDYACEHGDCTNPNFCSCHQGYRKKNNGDHICHPICDVPCENATCTSPNVCTCHPKYMFIQGSRTACKRKPFVCPGGCGEGTCTDDDICTCYAGHVRHPRTRKCVPHCSPPCDNGVCSAPGVCKCNQGYQRDFYLKTCTPVCSNGCVNADCTGPETCTCHQGYAKDTTDYMERSCRPLCEPYCRNGVCAAPNFCQCNPGYQMSPDSTYECI</sequence>
<dbReference type="Gene3D" id="2.10.25.10">
    <property type="entry name" value="Laminin"/>
    <property type="match status" value="7"/>
</dbReference>
<dbReference type="PANTHER" id="PTHR24047:SF29">
    <property type="entry name" value="EATER-RELATED"/>
    <property type="match status" value="1"/>
</dbReference>
<feature type="domain" description="EGF-like" evidence="2">
    <location>
        <begin position="398"/>
        <end position="431"/>
    </location>
</feature>
<feature type="domain" description="EGF-like" evidence="2">
    <location>
        <begin position="110"/>
        <end position="142"/>
    </location>
</feature>
<proteinExistence type="predicted"/>
<reference evidence="3" key="1">
    <citation type="submission" date="2020-11" db="EMBL/GenBank/DDBJ databases">
        <authorList>
            <person name="Tran Van P."/>
        </authorList>
    </citation>
    <scope>NUCLEOTIDE SEQUENCE</scope>
</reference>
<feature type="domain" description="EGF-like" evidence="2">
    <location>
        <begin position="326"/>
        <end position="361"/>
    </location>
</feature>
<evidence type="ECO:0000256" key="1">
    <source>
        <dbReference type="SAM" id="SignalP"/>
    </source>
</evidence>
<feature type="domain" description="EGF-like" evidence="2">
    <location>
        <begin position="504"/>
        <end position="539"/>
    </location>
</feature>
<dbReference type="AlphaFoldDB" id="A0A7R9P3Z5"/>
<dbReference type="InterPro" id="IPR000742">
    <property type="entry name" value="EGF"/>
</dbReference>
<name>A0A7R9P3Z5_TIMCA</name>
<feature type="signal peptide" evidence="1">
    <location>
        <begin position="1"/>
        <end position="24"/>
    </location>
</feature>